<dbReference type="InterPro" id="IPR011009">
    <property type="entry name" value="Kinase-like_dom_sf"/>
</dbReference>
<evidence type="ECO:0000313" key="6">
    <source>
        <dbReference type="EMBL" id="KAF7731893.1"/>
    </source>
</evidence>
<dbReference type="Gene3D" id="1.10.510.10">
    <property type="entry name" value="Transferase(Phosphotransferase) domain 1"/>
    <property type="match status" value="1"/>
</dbReference>
<dbReference type="PANTHER" id="PTHR24347">
    <property type="entry name" value="SERINE/THREONINE-PROTEIN KINASE"/>
    <property type="match status" value="1"/>
</dbReference>
<gene>
    <name evidence="6" type="ORF">EC973_007724</name>
</gene>
<dbReference type="OrthoDB" id="1738954at2759"/>
<organism evidence="6 7">
    <name type="scientific">Apophysomyces ossiformis</name>
    <dbReference type="NCBI Taxonomy" id="679940"/>
    <lineage>
        <taxon>Eukaryota</taxon>
        <taxon>Fungi</taxon>
        <taxon>Fungi incertae sedis</taxon>
        <taxon>Mucoromycota</taxon>
        <taxon>Mucoromycotina</taxon>
        <taxon>Mucoromycetes</taxon>
        <taxon>Mucorales</taxon>
        <taxon>Mucorineae</taxon>
        <taxon>Mucoraceae</taxon>
        <taxon>Apophysomyces</taxon>
    </lineage>
</organism>
<proteinExistence type="predicted"/>
<name>A0A8H7ESX3_9FUNG</name>
<dbReference type="EMBL" id="JABAYA010000006">
    <property type="protein sequence ID" value="KAF7731893.1"/>
    <property type="molecule type" value="Genomic_DNA"/>
</dbReference>
<comment type="caution">
    <text evidence="6">The sequence shown here is derived from an EMBL/GenBank/DDBJ whole genome shotgun (WGS) entry which is preliminary data.</text>
</comment>
<feature type="region of interest" description="Disordered" evidence="4">
    <location>
        <begin position="234"/>
        <end position="253"/>
    </location>
</feature>
<dbReference type="AlphaFoldDB" id="A0A8H7ESX3"/>
<keyword evidence="7" id="KW-1185">Reference proteome</keyword>
<dbReference type="PROSITE" id="PS00107">
    <property type="entry name" value="PROTEIN_KINASE_ATP"/>
    <property type="match status" value="1"/>
</dbReference>
<dbReference type="GO" id="GO:0005524">
    <property type="term" value="F:ATP binding"/>
    <property type="evidence" value="ECO:0007669"/>
    <property type="project" value="UniProtKB-UniRule"/>
</dbReference>
<evidence type="ECO:0000256" key="1">
    <source>
        <dbReference type="ARBA" id="ARBA00022741"/>
    </source>
</evidence>
<dbReference type="InterPro" id="IPR000719">
    <property type="entry name" value="Prot_kinase_dom"/>
</dbReference>
<feature type="compositionally biased region" description="Basic and acidic residues" evidence="4">
    <location>
        <begin position="240"/>
        <end position="251"/>
    </location>
</feature>
<accession>A0A8H7ESX3</accession>
<dbReference type="Proteomes" id="UP000605846">
    <property type="component" value="Unassembled WGS sequence"/>
</dbReference>
<dbReference type="Pfam" id="PF00069">
    <property type="entry name" value="Pkinase"/>
    <property type="match status" value="1"/>
</dbReference>
<evidence type="ECO:0000313" key="7">
    <source>
        <dbReference type="Proteomes" id="UP000605846"/>
    </source>
</evidence>
<dbReference type="PROSITE" id="PS00108">
    <property type="entry name" value="PROTEIN_KINASE_ST"/>
    <property type="match status" value="1"/>
</dbReference>
<dbReference type="SUPFAM" id="SSF56112">
    <property type="entry name" value="Protein kinase-like (PK-like)"/>
    <property type="match status" value="1"/>
</dbReference>
<dbReference type="SMART" id="SM00220">
    <property type="entry name" value="S_TKc"/>
    <property type="match status" value="1"/>
</dbReference>
<evidence type="ECO:0000256" key="2">
    <source>
        <dbReference type="ARBA" id="ARBA00022840"/>
    </source>
</evidence>
<keyword evidence="1 3" id="KW-0547">Nucleotide-binding</keyword>
<feature type="domain" description="Protein kinase" evidence="5">
    <location>
        <begin position="78"/>
        <end position="382"/>
    </location>
</feature>
<dbReference type="PROSITE" id="PS50011">
    <property type="entry name" value="PROTEIN_KINASE_DOM"/>
    <property type="match status" value="1"/>
</dbReference>
<reference evidence="6" key="1">
    <citation type="submission" date="2020-01" db="EMBL/GenBank/DDBJ databases">
        <title>Genome Sequencing of Three Apophysomyces-Like Fungal Strains Confirms a Novel Fungal Genus in the Mucoromycota with divergent Burkholderia-like Endosymbiotic Bacteria.</title>
        <authorList>
            <person name="Stajich J.E."/>
            <person name="Macias A.M."/>
            <person name="Carter-House D."/>
            <person name="Lovett B."/>
            <person name="Kasson L.R."/>
            <person name="Berry K."/>
            <person name="Grigoriev I."/>
            <person name="Chang Y."/>
            <person name="Spatafora J."/>
            <person name="Kasson M.T."/>
        </authorList>
    </citation>
    <scope>NUCLEOTIDE SEQUENCE</scope>
    <source>
        <strain evidence="6">NRRL A-21654</strain>
    </source>
</reference>
<protein>
    <recommendedName>
        <fullName evidence="5">Protein kinase domain-containing protein</fullName>
    </recommendedName>
</protein>
<dbReference type="GO" id="GO:0004672">
    <property type="term" value="F:protein kinase activity"/>
    <property type="evidence" value="ECO:0007669"/>
    <property type="project" value="InterPro"/>
</dbReference>
<feature type="binding site" evidence="3">
    <location>
        <position position="107"/>
    </location>
    <ligand>
        <name>ATP</name>
        <dbReference type="ChEBI" id="CHEBI:30616"/>
    </ligand>
</feature>
<dbReference type="InterPro" id="IPR017441">
    <property type="entry name" value="Protein_kinase_ATP_BS"/>
</dbReference>
<evidence type="ECO:0000259" key="5">
    <source>
        <dbReference type="PROSITE" id="PS50011"/>
    </source>
</evidence>
<evidence type="ECO:0000256" key="4">
    <source>
        <dbReference type="SAM" id="MobiDB-lite"/>
    </source>
</evidence>
<dbReference type="InterPro" id="IPR008271">
    <property type="entry name" value="Ser/Thr_kinase_AS"/>
</dbReference>
<feature type="region of interest" description="Disordered" evidence="4">
    <location>
        <begin position="36"/>
        <end position="68"/>
    </location>
</feature>
<evidence type="ECO:0000256" key="3">
    <source>
        <dbReference type="PROSITE-ProRule" id="PRU10141"/>
    </source>
</evidence>
<keyword evidence="2 3" id="KW-0067">ATP-binding</keyword>
<sequence>MLACLKQIFRPQKKIQQKQKKKSSIHVISYTRPRYAGHPKPILVKTNSRNEQKPGGTPQSIENDKQKNQKTYPVLDGYEFVQKLGDGAFSDVYKARQKSTNRYVAVKVAHKHRPDQVGKKHLHPSMKKKPKATERANILKEVQIMRDISHPNIVQLIHFCESNEHYFLVLELSTGGELFQRIVEFTYFSEPLSRHVMVQVAEAVRYLHEECGIVHRDIKPENILYDPIPWIPSKTPPKKRAGDGPKKKDEGEFIPGVGGGGIGRVKLADFGLSKVIWGHSTATPCGTMGYTAPEIMRDQTYSKAVDLWAIGCVLYTILSGFPPFYDESISALTEKVARGKFAFLSPWWDPVSDAAKDLISHLLCVDPNKRYTIHQLLKHSWMTEDPFEPETIPSPVSVATTTPLLPAPVASTVPSASETLEPAVRRKDVFSAGVPTLKEILDITYACHRMGEDVSTVEDGHLTVHRGREAMATELARHRRGVPPPSAEPNQSRDKGATFELCLDHATLLRNRRENNKRLVAAAH</sequence>